<keyword evidence="7" id="KW-0472">Membrane</keyword>
<evidence type="ECO:0000256" key="7">
    <source>
        <dbReference type="SAM" id="Phobius"/>
    </source>
</evidence>
<gene>
    <name evidence="10" type="ORF">A2527_06310</name>
</gene>
<dbReference type="EMBL" id="MFNE01000030">
    <property type="protein sequence ID" value="OGG94949.1"/>
    <property type="molecule type" value="Genomic_DNA"/>
</dbReference>
<dbReference type="InterPro" id="IPR012312">
    <property type="entry name" value="Hemerythrin-like"/>
</dbReference>
<sequence>MKIGAKLRAGFAVVILVFFTANMVAFWALNSSHEAANRLNKKHEATEAVADLNLMSIQLVLNFMDILADKETGKVEAERIAFLNDFVKEVKEDRAHYVTFADTELKQKNFKKIFENFDRVLKVGFNKLIPEINRGAKDTKLLSDLDDYFDEVKAENTALLGQIIAEISVEVDQAKTEDLEATAQAKTLLTICLILGLIIAIGASFVLSAQISGPLNHVIAMLKDIASGDANLSRRIHVKSHDEIAELAKWFNQFIGKLEGTISEIIGASDTTASLVVNLNKNSNSIKAASSEMTGMSGSISSATEEINANMASMASSSEEASANVSSITTVVEELSANMNTIAAAAEEASVNMSGISDNVGKISHDVETVIIKAVNSLSSSLQNINASTSRASHISLEANKGAEENSKAMNELGDVTQQIGQILQLVNNIASQTNMLALNATIEAASAGQAGKGFAVVAGEVKELAKQTTDANNEIAQQIDQVQELVGRCSVRTQGVSKVILQVSEINQGISSLVEEQTKNAKQLADVIEGVAKAVKDSSINVEEAASGIKEITRSTSEASAASRSAARNVSEAALGVKEIARTSSEISQGLKEITTSIAQMNRSIGDNGVLNEKNIQNLGRLSTLSNSLKDSIGVFSKNSDTFFFWTDALLIGNNTIDTQHKLIVDGINELYKLKMAKAKQPEQIDAIQRLAKVAVNHFSEEEGIFMSSNYTDKTAHLARHKKIIGQLTEHVKAIESGQEQIGDPLLQFLKEWLQNHIMIVDLGYAPFIGGRS</sequence>
<dbReference type="InterPro" id="IPR016131">
    <property type="entry name" value="Haemerythrin_Fe_BS"/>
</dbReference>
<dbReference type="Gene3D" id="1.10.287.950">
    <property type="entry name" value="Methyl-accepting chemotaxis protein"/>
    <property type="match status" value="1"/>
</dbReference>
<dbReference type="GO" id="GO:0046872">
    <property type="term" value="F:metal ion binding"/>
    <property type="evidence" value="ECO:0007669"/>
    <property type="project" value="UniProtKB-KW"/>
</dbReference>
<accession>A0A1F6GA34</accession>
<keyword evidence="7" id="KW-1133">Transmembrane helix</keyword>
<reference evidence="10 11" key="1">
    <citation type="journal article" date="2016" name="Nat. Commun.">
        <title>Thousands of microbial genomes shed light on interconnected biogeochemical processes in an aquifer system.</title>
        <authorList>
            <person name="Anantharaman K."/>
            <person name="Brown C.T."/>
            <person name="Hug L.A."/>
            <person name="Sharon I."/>
            <person name="Castelle C.J."/>
            <person name="Probst A.J."/>
            <person name="Thomas B.C."/>
            <person name="Singh A."/>
            <person name="Wilkins M.J."/>
            <person name="Karaoz U."/>
            <person name="Brodie E.L."/>
            <person name="Williams K.H."/>
            <person name="Hubbard S.S."/>
            <person name="Banfield J.F."/>
        </authorList>
    </citation>
    <scope>NUCLEOTIDE SEQUENCE [LARGE SCALE GENOMIC DNA]</scope>
</reference>
<dbReference type="STRING" id="1817772.A2527_06310"/>
<dbReference type="Pfam" id="PF01814">
    <property type="entry name" value="Hemerythrin"/>
    <property type="match status" value="1"/>
</dbReference>
<evidence type="ECO:0000256" key="5">
    <source>
        <dbReference type="ARBA" id="ARBA00029447"/>
    </source>
</evidence>
<comment type="similarity">
    <text evidence="5">Belongs to the methyl-accepting chemotaxis (MCP) protein family.</text>
</comment>
<dbReference type="PROSITE" id="PS00550">
    <property type="entry name" value="HEMERYTHRINS"/>
    <property type="match status" value="1"/>
</dbReference>
<keyword evidence="7" id="KW-0812">Transmembrane</keyword>
<dbReference type="SUPFAM" id="SSF58104">
    <property type="entry name" value="Methyl-accepting chemotaxis protein (MCP) signaling domain"/>
    <property type="match status" value="3"/>
</dbReference>
<keyword evidence="3" id="KW-0408">Iron</keyword>
<proteinExistence type="inferred from homology"/>
<dbReference type="PROSITE" id="PS50111">
    <property type="entry name" value="CHEMOTAXIS_TRANSDUC_2"/>
    <property type="match status" value="1"/>
</dbReference>
<evidence type="ECO:0000313" key="10">
    <source>
        <dbReference type="EMBL" id="OGG94949.1"/>
    </source>
</evidence>
<dbReference type="CDD" id="cd06225">
    <property type="entry name" value="HAMP"/>
    <property type="match status" value="1"/>
</dbReference>
<dbReference type="InterPro" id="IPR035938">
    <property type="entry name" value="Hemerythrin-like_sf"/>
</dbReference>
<dbReference type="NCBIfam" id="TIGR02481">
    <property type="entry name" value="hemeryth_dom"/>
    <property type="match status" value="1"/>
</dbReference>
<dbReference type="Pfam" id="PF00672">
    <property type="entry name" value="HAMP"/>
    <property type="match status" value="1"/>
</dbReference>
<evidence type="ECO:0000256" key="2">
    <source>
        <dbReference type="ARBA" id="ARBA00022723"/>
    </source>
</evidence>
<dbReference type="InterPro" id="IPR012827">
    <property type="entry name" value="Hemerythrin_metal-bd"/>
</dbReference>
<evidence type="ECO:0000313" key="11">
    <source>
        <dbReference type="Proteomes" id="UP000178449"/>
    </source>
</evidence>
<dbReference type="CDD" id="cd12107">
    <property type="entry name" value="Hemerythrin"/>
    <property type="match status" value="1"/>
</dbReference>
<evidence type="ECO:0008006" key="12">
    <source>
        <dbReference type="Google" id="ProtNLM"/>
    </source>
</evidence>
<dbReference type="NCBIfam" id="NF033749">
    <property type="entry name" value="bact_hemeryth"/>
    <property type="match status" value="1"/>
</dbReference>
<evidence type="ECO:0000256" key="3">
    <source>
        <dbReference type="ARBA" id="ARBA00023004"/>
    </source>
</evidence>
<evidence type="ECO:0000256" key="4">
    <source>
        <dbReference type="ARBA" id="ARBA00023224"/>
    </source>
</evidence>
<feature type="domain" description="HAMP" evidence="9">
    <location>
        <begin position="209"/>
        <end position="263"/>
    </location>
</feature>
<feature type="domain" description="Methyl-accepting transducer" evidence="8">
    <location>
        <begin position="296"/>
        <end position="554"/>
    </location>
</feature>
<dbReference type="SUPFAM" id="SSF47188">
    <property type="entry name" value="Hemerythrin-like"/>
    <property type="match status" value="1"/>
</dbReference>
<evidence type="ECO:0000259" key="8">
    <source>
        <dbReference type="PROSITE" id="PS50111"/>
    </source>
</evidence>
<organism evidence="10 11">
    <name type="scientific">Candidatus Lambdaproteobacteria bacterium RIFOXYD2_FULL_50_16</name>
    <dbReference type="NCBI Taxonomy" id="1817772"/>
    <lineage>
        <taxon>Bacteria</taxon>
        <taxon>Pseudomonadati</taxon>
        <taxon>Pseudomonadota</taxon>
        <taxon>Candidatus Lambdaproteobacteria</taxon>
    </lineage>
</organism>
<evidence type="ECO:0000256" key="6">
    <source>
        <dbReference type="PROSITE-ProRule" id="PRU00284"/>
    </source>
</evidence>
<dbReference type="Proteomes" id="UP000178449">
    <property type="component" value="Unassembled WGS sequence"/>
</dbReference>
<evidence type="ECO:0000256" key="1">
    <source>
        <dbReference type="ARBA" id="ARBA00010587"/>
    </source>
</evidence>
<dbReference type="Gene3D" id="1.20.120.50">
    <property type="entry name" value="Hemerythrin-like"/>
    <property type="match status" value="1"/>
</dbReference>
<comment type="caution">
    <text evidence="10">The sequence shown here is derived from an EMBL/GenBank/DDBJ whole genome shotgun (WGS) entry which is preliminary data.</text>
</comment>
<dbReference type="InterPro" id="IPR003660">
    <property type="entry name" value="HAMP_dom"/>
</dbReference>
<dbReference type="PROSITE" id="PS50885">
    <property type="entry name" value="HAMP"/>
    <property type="match status" value="1"/>
</dbReference>
<dbReference type="PANTHER" id="PTHR32089:SF112">
    <property type="entry name" value="LYSOZYME-LIKE PROTEIN-RELATED"/>
    <property type="match status" value="1"/>
</dbReference>
<dbReference type="Gene3D" id="6.10.340.10">
    <property type="match status" value="1"/>
</dbReference>
<dbReference type="SMART" id="SM00283">
    <property type="entry name" value="MA"/>
    <property type="match status" value="1"/>
</dbReference>
<dbReference type="InterPro" id="IPR004089">
    <property type="entry name" value="MCPsignal_dom"/>
</dbReference>
<keyword evidence="2" id="KW-0479">Metal-binding</keyword>
<comment type="similarity">
    <text evidence="1">Belongs to the hemerythrin family.</text>
</comment>
<feature type="transmembrane region" description="Helical" evidence="7">
    <location>
        <begin position="188"/>
        <end position="207"/>
    </location>
</feature>
<dbReference type="GO" id="GO:0007165">
    <property type="term" value="P:signal transduction"/>
    <property type="evidence" value="ECO:0007669"/>
    <property type="project" value="UniProtKB-KW"/>
</dbReference>
<dbReference type="SMART" id="SM00304">
    <property type="entry name" value="HAMP"/>
    <property type="match status" value="2"/>
</dbReference>
<dbReference type="GO" id="GO:0016020">
    <property type="term" value="C:membrane"/>
    <property type="evidence" value="ECO:0007669"/>
    <property type="project" value="InterPro"/>
</dbReference>
<dbReference type="Pfam" id="PF00015">
    <property type="entry name" value="MCPsignal"/>
    <property type="match status" value="1"/>
</dbReference>
<name>A0A1F6GA34_9PROT</name>
<evidence type="ECO:0000259" key="9">
    <source>
        <dbReference type="PROSITE" id="PS50885"/>
    </source>
</evidence>
<dbReference type="PANTHER" id="PTHR32089">
    <property type="entry name" value="METHYL-ACCEPTING CHEMOTAXIS PROTEIN MCPB"/>
    <property type="match status" value="1"/>
</dbReference>
<keyword evidence="4 6" id="KW-0807">Transducer</keyword>
<dbReference type="AlphaFoldDB" id="A0A1F6GA34"/>
<protein>
    <recommendedName>
        <fullName evidence="12">Methyl-accepting transducer domain-containing protein</fullName>
    </recommendedName>
</protein>
<feature type="transmembrane region" description="Helical" evidence="7">
    <location>
        <begin position="7"/>
        <end position="29"/>
    </location>
</feature>